<evidence type="ECO:0000313" key="2">
    <source>
        <dbReference type="Proteomes" id="UP000092154"/>
    </source>
</evidence>
<dbReference type="InParanoid" id="A0A1B7N0B8"/>
<organism evidence="1 2">
    <name type="scientific">Rhizopogon vinicolor AM-OR11-026</name>
    <dbReference type="NCBI Taxonomy" id="1314800"/>
    <lineage>
        <taxon>Eukaryota</taxon>
        <taxon>Fungi</taxon>
        <taxon>Dikarya</taxon>
        <taxon>Basidiomycota</taxon>
        <taxon>Agaricomycotina</taxon>
        <taxon>Agaricomycetes</taxon>
        <taxon>Agaricomycetidae</taxon>
        <taxon>Boletales</taxon>
        <taxon>Suillineae</taxon>
        <taxon>Rhizopogonaceae</taxon>
        <taxon>Rhizopogon</taxon>
    </lineage>
</organism>
<dbReference type="Proteomes" id="UP000092154">
    <property type="component" value="Unassembled WGS sequence"/>
</dbReference>
<gene>
    <name evidence="1" type="ORF">K503DRAFT_171199</name>
</gene>
<evidence type="ECO:0000313" key="1">
    <source>
        <dbReference type="EMBL" id="OAX38295.1"/>
    </source>
</evidence>
<keyword evidence="2" id="KW-1185">Reference proteome</keyword>
<dbReference type="EMBL" id="KV448302">
    <property type="protein sequence ID" value="OAX38295.1"/>
    <property type="molecule type" value="Genomic_DNA"/>
</dbReference>
<sequence>MHCMSLKRSRLTSRGSMSFPLVNDDDLQNAIQGSRSISFRTFSRFLVLLLIMQRMQRAQWGMNPLFGLESGSSPTTVVKDKNKQQVDLTFI</sequence>
<reference evidence="1 2" key="1">
    <citation type="submission" date="2016-06" db="EMBL/GenBank/DDBJ databases">
        <title>Comparative genomics of the ectomycorrhizal sister species Rhizopogon vinicolor and Rhizopogon vesiculosus (Basidiomycota: Boletales) reveals a divergence of the mating type B locus.</title>
        <authorList>
            <consortium name="DOE Joint Genome Institute"/>
            <person name="Mujic A.B."/>
            <person name="Kuo A."/>
            <person name="Tritt A."/>
            <person name="Lipzen A."/>
            <person name="Chen C."/>
            <person name="Johnson J."/>
            <person name="Sharma A."/>
            <person name="Barry K."/>
            <person name="Grigoriev I.V."/>
            <person name="Spatafora J.W."/>
        </authorList>
    </citation>
    <scope>NUCLEOTIDE SEQUENCE [LARGE SCALE GENOMIC DNA]</scope>
    <source>
        <strain evidence="1 2">AM-OR11-026</strain>
    </source>
</reference>
<name>A0A1B7N0B8_9AGAM</name>
<proteinExistence type="predicted"/>
<accession>A0A1B7N0B8</accession>
<protein>
    <submittedName>
        <fullName evidence="1">Uncharacterized protein</fullName>
    </submittedName>
</protein>
<dbReference type="AlphaFoldDB" id="A0A1B7N0B8"/>